<evidence type="ECO:0000256" key="2">
    <source>
        <dbReference type="ARBA" id="ARBA00023125"/>
    </source>
</evidence>
<dbReference type="GO" id="GO:0000976">
    <property type="term" value="F:transcription cis-regulatory region binding"/>
    <property type="evidence" value="ECO:0007669"/>
    <property type="project" value="TreeGrafter"/>
</dbReference>
<keyword evidence="1" id="KW-0805">Transcription regulation</keyword>
<dbReference type="InterPro" id="IPR050109">
    <property type="entry name" value="HTH-type_TetR-like_transc_reg"/>
</dbReference>
<dbReference type="InterPro" id="IPR040611">
    <property type="entry name" value="AlkX_C"/>
</dbReference>
<dbReference type="Proteomes" id="UP000641514">
    <property type="component" value="Unassembled WGS sequence"/>
</dbReference>
<evidence type="ECO:0000256" key="1">
    <source>
        <dbReference type="ARBA" id="ARBA00023015"/>
    </source>
</evidence>
<feature type="domain" description="HTH tetR-type" evidence="5">
    <location>
        <begin position="18"/>
        <end position="78"/>
    </location>
</feature>
<dbReference type="PANTHER" id="PTHR30055">
    <property type="entry name" value="HTH-TYPE TRANSCRIPTIONAL REGULATOR RUTR"/>
    <property type="match status" value="1"/>
</dbReference>
<evidence type="ECO:0000313" key="6">
    <source>
        <dbReference type="EMBL" id="GGC73525.1"/>
    </source>
</evidence>
<protein>
    <submittedName>
        <fullName evidence="6">TetR family transcriptional regulator</fullName>
    </submittedName>
</protein>
<dbReference type="RefSeq" id="WP_188676293.1">
    <property type="nucleotide sequence ID" value="NZ_BMJH01000003.1"/>
</dbReference>
<reference evidence="6" key="2">
    <citation type="submission" date="2020-09" db="EMBL/GenBank/DDBJ databases">
        <authorList>
            <person name="Sun Q."/>
            <person name="Zhou Y."/>
        </authorList>
    </citation>
    <scope>NUCLEOTIDE SEQUENCE</scope>
    <source>
        <strain evidence="6">CGMCC 1.15478</strain>
    </source>
</reference>
<dbReference type="GO" id="GO:0003700">
    <property type="term" value="F:DNA-binding transcription factor activity"/>
    <property type="evidence" value="ECO:0007669"/>
    <property type="project" value="TreeGrafter"/>
</dbReference>
<sequence>MAPKQAKSKPSYAEQAKSLLVDVILDSADSMIRKIGWSQTRMEAIAKASGVSKPTLYRAFGTREQLASAYLDRETDRLADTVRESLSRTSSLDSVATTRVMLVTALDSLRDNPLVAAVLADDDSSAGLLPLLTVHGDRLLERATDRIIPLVEEWFPDVDAVLRRRFVDSVIRLLLSHSILPGASPDETVDTVMTMIEPFIEKHF</sequence>
<dbReference type="SUPFAM" id="SSF46689">
    <property type="entry name" value="Homeodomain-like"/>
    <property type="match status" value="1"/>
</dbReference>
<evidence type="ECO:0000256" key="3">
    <source>
        <dbReference type="ARBA" id="ARBA00023163"/>
    </source>
</evidence>
<name>A0A916XHB9_9ACTN</name>
<organism evidence="6 7">
    <name type="scientific">Hoyosella rhizosphaerae</name>
    <dbReference type="NCBI Taxonomy" id="1755582"/>
    <lineage>
        <taxon>Bacteria</taxon>
        <taxon>Bacillati</taxon>
        <taxon>Actinomycetota</taxon>
        <taxon>Actinomycetes</taxon>
        <taxon>Mycobacteriales</taxon>
        <taxon>Hoyosellaceae</taxon>
        <taxon>Hoyosella</taxon>
    </lineage>
</organism>
<proteinExistence type="predicted"/>
<reference evidence="6" key="1">
    <citation type="journal article" date="2014" name="Int. J. Syst. Evol. Microbiol.">
        <title>Complete genome sequence of Corynebacterium casei LMG S-19264T (=DSM 44701T), isolated from a smear-ripened cheese.</title>
        <authorList>
            <consortium name="US DOE Joint Genome Institute (JGI-PGF)"/>
            <person name="Walter F."/>
            <person name="Albersmeier A."/>
            <person name="Kalinowski J."/>
            <person name="Ruckert C."/>
        </authorList>
    </citation>
    <scope>NUCLEOTIDE SEQUENCE</scope>
    <source>
        <strain evidence="6">CGMCC 1.15478</strain>
    </source>
</reference>
<dbReference type="Gene3D" id="1.10.357.10">
    <property type="entry name" value="Tetracycline Repressor, domain 2"/>
    <property type="match status" value="1"/>
</dbReference>
<dbReference type="Pfam" id="PF00440">
    <property type="entry name" value="TetR_N"/>
    <property type="match status" value="1"/>
</dbReference>
<evidence type="ECO:0000259" key="5">
    <source>
        <dbReference type="PROSITE" id="PS50977"/>
    </source>
</evidence>
<keyword evidence="7" id="KW-1185">Reference proteome</keyword>
<dbReference type="Pfam" id="PF18556">
    <property type="entry name" value="TetR_C_35"/>
    <property type="match status" value="1"/>
</dbReference>
<evidence type="ECO:0000313" key="7">
    <source>
        <dbReference type="Proteomes" id="UP000641514"/>
    </source>
</evidence>
<dbReference type="AlphaFoldDB" id="A0A916XHB9"/>
<keyword evidence="2 4" id="KW-0238">DNA-binding</keyword>
<keyword evidence="3" id="KW-0804">Transcription</keyword>
<dbReference type="InterPro" id="IPR009057">
    <property type="entry name" value="Homeodomain-like_sf"/>
</dbReference>
<gene>
    <name evidence="6" type="ORF">GCM10011410_28330</name>
</gene>
<accession>A0A916XHB9</accession>
<feature type="DNA-binding region" description="H-T-H motif" evidence="4">
    <location>
        <begin position="41"/>
        <end position="60"/>
    </location>
</feature>
<evidence type="ECO:0000256" key="4">
    <source>
        <dbReference type="PROSITE-ProRule" id="PRU00335"/>
    </source>
</evidence>
<dbReference type="EMBL" id="BMJH01000003">
    <property type="protein sequence ID" value="GGC73525.1"/>
    <property type="molecule type" value="Genomic_DNA"/>
</dbReference>
<comment type="caution">
    <text evidence="6">The sequence shown here is derived from an EMBL/GenBank/DDBJ whole genome shotgun (WGS) entry which is preliminary data.</text>
</comment>
<dbReference type="PANTHER" id="PTHR30055:SF234">
    <property type="entry name" value="HTH-TYPE TRANSCRIPTIONAL REGULATOR BETI"/>
    <property type="match status" value="1"/>
</dbReference>
<dbReference type="PRINTS" id="PR00455">
    <property type="entry name" value="HTHTETR"/>
</dbReference>
<dbReference type="InterPro" id="IPR001647">
    <property type="entry name" value="HTH_TetR"/>
</dbReference>
<dbReference type="PROSITE" id="PS50977">
    <property type="entry name" value="HTH_TETR_2"/>
    <property type="match status" value="1"/>
</dbReference>